<dbReference type="GO" id="GO:0031965">
    <property type="term" value="C:nuclear membrane"/>
    <property type="evidence" value="ECO:0007669"/>
    <property type="project" value="UniProtKB-SubCell"/>
</dbReference>
<evidence type="ECO:0000259" key="6">
    <source>
        <dbReference type="PROSITE" id="PS50249"/>
    </source>
</evidence>
<evidence type="ECO:0000256" key="2">
    <source>
        <dbReference type="ARBA" id="ARBA00004556"/>
    </source>
</evidence>
<dbReference type="Pfam" id="PF05020">
    <property type="entry name" value="zf-NPL4"/>
    <property type="match status" value="1"/>
</dbReference>
<evidence type="ECO:0000256" key="3">
    <source>
        <dbReference type="ARBA" id="ARBA00011025"/>
    </source>
</evidence>
<protein>
    <recommendedName>
        <fullName evidence="4">Nuclear protein localization protein 4</fullName>
    </recommendedName>
</protein>
<dbReference type="PIRSF" id="PIRSF010052">
    <property type="entry name" value="Polyub_prc_Npl4"/>
    <property type="match status" value="1"/>
</dbReference>
<dbReference type="GO" id="GO:0072665">
    <property type="term" value="P:protein localization to vacuole"/>
    <property type="evidence" value="ECO:0007669"/>
    <property type="project" value="EnsemblFungi"/>
</dbReference>
<dbReference type="GO" id="GO:0000837">
    <property type="term" value="C:Doa10p ubiquitin ligase complex"/>
    <property type="evidence" value="ECO:0007669"/>
    <property type="project" value="EnsemblFungi"/>
</dbReference>
<dbReference type="GO" id="GO:0071629">
    <property type="term" value="P:cytoplasm protein quality control by the ubiquitin-proteasome system"/>
    <property type="evidence" value="ECO:0007669"/>
    <property type="project" value="EnsemblFungi"/>
</dbReference>
<sequence>MLLRIRSKEGMSRVQVEATDTFASLAQKIAILLHIDDAATLVLGDQPNLDRQSPLSAIADKTIGSANLKHGDIVFVTYAEPTQPEPAQTTTTSADPSGLVPIDALASIKQDKVDDFLDKERGLIKRPKDSKFCRHGDNAMCDYCMPLEPYDLGYLEENKIKHMSFHAYLRQIDQAKQTNAPSSTVLKELPPLEEPNYKVKVPCSGGHAPWPEGICTKCQPSAITLQRQTYRMVDHVEFSSANLIDNFLNYWRGTGCQRIGYLYGRYEPYLDVPLGIKAVVEAIYEPPQENHVDGIRLAAWEDEDMVNEVAKACDLQIVGMIFTDLIDDGSGKGTVLAKRHVDSYFLSSLECAFAADMQSRHPSPCKHSASGKYGSKFLTCVVSGDTDGNIDVKAYQVSETTVALKEADIIEPSRKPSVMRVRESISHELYVPEVFYKYKNEYGVIVKESAKPTFPIEYLLVNVTNGFPHNPSPLFTALAGFVVENRPGLSSQDMGSLARYLAAAKDPNELKRLLSDFHALCYIRSTHTLSKEEFQTLCHVAIQPDADPDLLEGMGGWKTLSMVLKEAENHTPSASRSGTTSGAMTPAETEVACRHCTFVNPGGTSSCEMCGLPLNE</sequence>
<accession>A0A1X2H773</accession>
<dbReference type="Gene3D" id="3.10.20.90">
    <property type="entry name" value="Phosphatidylinositol 3-kinase Catalytic Subunit, Chain A, domain 1"/>
    <property type="match status" value="1"/>
</dbReference>
<dbReference type="GO" id="GO:0030894">
    <property type="term" value="C:replisome"/>
    <property type="evidence" value="ECO:0007669"/>
    <property type="project" value="EnsemblFungi"/>
</dbReference>
<dbReference type="GO" id="GO:0051228">
    <property type="term" value="P:mitotic spindle disassembly"/>
    <property type="evidence" value="ECO:0007669"/>
    <property type="project" value="EnsemblFungi"/>
</dbReference>
<comment type="subcellular location">
    <subcellularLocation>
        <location evidence="2">Cytoplasm</location>
        <location evidence="2">Perinuclear region</location>
    </subcellularLocation>
    <subcellularLocation>
        <location evidence="1">Nucleus membrane</location>
        <topology evidence="1">Peripheral membrane protein</topology>
        <orientation evidence="1">Cytoplasmic side</orientation>
    </subcellularLocation>
</comment>
<dbReference type="GO" id="GO:0000839">
    <property type="term" value="C:Hrd1p ubiquitin ligase ERAD-L complex"/>
    <property type="evidence" value="ECO:0007669"/>
    <property type="project" value="EnsemblFungi"/>
</dbReference>
<dbReference type="EMBL" id="MCGN01000008">
    <property type="protein sequence ID" value="ORY94257.1"/>
    <property type="molecule type" value="Genomic_DNA"/>
</dbReference>
<dbReference type="OrthoDB" id="10251089at2759"/>
<dbReference type="CDD" id="cd08061">
    <property type="entry name" value="MPN_NPL4"/>
    <property type="match status" value="1"/>
</dbReference>
<dbReference type="STRING" id="13706.A0A1X2H773"/>
<dbReference type="OMA" id="KWSRTGR"/>
<evidence type="ECO:0000313" key="8">
    <source>
        <dbReference type="Proteomes" id="UP000242180"/>
    </source>
</evidence>
<proteinExistence type="inferred from homology"/>
<dbReference type="GO" id="GO:1990112">
    <property type="term" value="C:RQC complex"/>
    <property type="evidence" value="ECO:0007669"/>
    <property type="project" value="EnsemblFungi"/>
</dbReference>
<dbReference type="GO" id="GO:0072671">
    <property type="term" value="P:mitochondria-associated ubiquitin-dependent protein catabolic process"/>
    <property type="evidence" value="ECO:0007669"/>
    <property type="project" value="EnsemblFungi"/>
</dbReference>
<dbReference type="CDD" id="cd17055">
    <property type="entry name" value="Ubl_AtNPL4_like"/>
    <property type="match status" value="1"/>
</dbReference>
<dbReference type="SUPFAM" id="SSF54236">
    <property type="entry name" value="Ubiquitin-like"/>
    <property type="match status" value="1"/>
</dbReference>
<dbReference type="GO" id="GO:1990116">
    <property type="term" value="P:ribosome-associated ubiquitin-dependent protein catabolic process"/>
    <property type="evidence" value="ECO:0007669"/>
    <property type="project" value="EnsemblFungi"/>
</dbReference>
<dbReference type="GO" id="GO:0034098">
    <property type="term" value="C:VCP-NPL4-UFD1 AAA ATPase complex"/>
    <property type="evidence" value="ECO:0007669"/>
    <property type="project" value="EnsemblFungi"/>
</dbReference>
<dbReference type="GO" id="GO:0036435">
    <property type="term" value="F:K48-linked polyubiquitin modification-dependent protein binding"/>
    <property type="evidence" value="ECO:0007669"/>
    <property type="project" value="EnsemblFungi"/>
</dbReference>
<dbReference type="FunCoup" id="A0A1X2H773">
    <property type="interactions" value="820"/>
</dbReference>
<comment type="function">
    <text evidence="5">Involved in the import of nuclear-targeted proteins into the nucleus and the export of poly(A) RNA out of the nucleus. Has a role in the endoplasmic reticulum-associated degradation (ERAD) pathway.</text>
</comment>
<dbReference type="InterPro" id="IPR007716">
    <property type="entry name" value="NPL4_Zn-bd_put"/>
</dbReference>
<dbReference type="InterPro" id="IPR007717">
    <property type="entry name" value="NPL4_C"/>
</dbReference>
<dbReference type="PANTHER" id="PTHR12710:SF0">
    <property type="entry name" value="NUCLEAR PROTEIN LOCALIZATION PROTEIN 4 HOMOLOG"/>
    <property type="match status" value="1"/>
</dbReference>
<dbReference type="GO" id="GO:0048471">
    <property type="term" value="C:perinuclear region of cytoplasm"/>
    <property type="evidence" value="ECO:0007669"/>
    <property type="project" value="UniProtKB-SubCell"/>
</dbReference>
<dbReference type="PROSITE" id="PS50249">
    <property type="entry name" value="MPN"/>
    <property type="match status" value="1"/>
</dbReference>
<dbReference type="InParanoid" id="A0A1X2H773"/>
<dbReference type="SUPFAM" id="SSF90209">
    <property type="entry name" value="Ran binding protein zinc finger-like"/>
    <property type="match status" value="1"/>
</dbReference>
<dbReference type="GO" id="GO:0006274">
    <property type="term" value="P:DNA replication termination"/>
    <property type="evidence" value="ECO:0007669"/>
    <property type="project" value="EnsemblFungi"/>
</dbReference>
<dbReference type="GO" id="GO:0070651">
    <property type="term" value="P:nonfunctional rRNA decay"/>
    <property type="evidence" value="ECO:0007669"/>
    <property type="project" value="EnsemblFungi"/>
</dbReference>
<name>A0A1X2H773_SYNRA</name>
<keyword evidence="8" id="KW-1185">Reference proteome</keyword>
<dbReference type="InterPro" id="IPR029071">
    <property type="entry name" value="Ubiquitin-like_domsf"/>
</dbReference>
<reference evidence="7 8" key="1">
    <citation type="submission" date="2016-07" db="EMBL/GenBank/DDBJ databases">
        <title>Pervasive Adenine N6-methylation of Active Genes in Fungi.</title>
        <authorList>
            <consortium name="DOE Joint Genome Institute"/>
            <person name="Mondo S.J."/>
            <person name="Dannebaum R.O."/>
            <person name="Kuo R.C."/>
            <person name="Labutti K."/>
            <person name="Haridas S."/>
            <person name="Kuo A."/>
            <person name="Salamov A."/>
            <person name="Ahrendt S.R."/>
            <person name="Lipzen A."/>
            <person name="Sullivan W."/>
            <person name="Andreopoulos W.B."/>
            <person name="Clum A."/>
            <person name="Lindquist E."/>
            <person name="Daum C."/>
            <person name="Ramamoorthy G.K."/>
            <person name="Gryganskyi A."/>
            <person name="Culley D."/>
            <person name="Magnuson J.K."/>
            <person name="James T.Y."/>
            <person name="O'Malley M.A."/>
            <person name="Stajich J.E."/>
            <person name="Spatafora J.W."/>
            <person name="Visel A."/>
            <person name="Grigoriev I.V."/>
        </authorList>
    </citation>
    <scope>NUCLEOTIDE SEQUENCE [LARGE SCALE GENOMIC DNA]</scope>
    <source>
        <strain evidence="7 8">NRRL 2496</strain>
    </source>
</reference>
<dbReference type="Pfam" id="PF05021">
    <property type="entry name" value="NPL4"/>
    <property type="match status" value="1"/>
</dbReference>
<evidence type="ECO:0000256" key="4">
    <source>
        <dbReference type="ARBA" id="ARBA00019709"/>
    </source>
</evidence>
<evidence type="ECO:0000256" key="5">
    <source>
        <dbReference type="ARBA" id="ARBA00024703"/>
    </source>
</evidence>
<dbReference type="GO" id="GO:0030970">
    <property type="term" value="P:retrograde protein transport, ER to cytosol"/>
    <property type="evidence" value="ECO:0007669"/>
    <property type="project" value="EnsemblFungi"/>
</dbReference>
<organism evidence="7 8">
    <name type="scientific">Syncephalastrum racemosum</name>
    <name type="common">Filamentous fungus</name>
    <dbReference type="NCBI Taxonomy" id="13706"/>
    <lineage>
        <taxon>Eukaryota</taxon>
        <taxon>Fungi</taxon>
        <taxon>Fungi incertae sedis</taxon>
        <taxon>Mucoromycota</taxon>
        <taxon>Mucoromycotina</taxon>
        <taxon>Mucoromycetes</taxon>
        <taxon>Mucorales</taxon>
        <taxon>Syncephalastraceae</taxon>
        <taxon>Syncephalastrum</taxon>
    </lineage>
</organism>
<dbReference type="GO" id="GO:0031625">
    <property type="term" value="F:ubiquitin protein ligase binding"/>
    <property type="evidence" value="ECO:0007669"/>
    <property type="project" value="TreeGrafter"/>
</dbReference>
<evidence type="ECO:0000256" key="1">
    <source>
        <dbReference type="ARBA" id="ARBA00004335"/>
    </source>
</evidence>
<feature type="domain" description="MPN" evidence="6">
    <location>
        <begin position="236"/>
        <end position="373"/>
    </location>
</feature>
<gene>
    <name evidence="7" type="ORF">BCR43DRAFT_461782</name>
</gene>
<comment type="caution">
    <text evidence="7">The sequence shown here is derived from an EMBL/GenBank/DDBJ whole genome shotgun (WGS) entry which is preliminary data.</text>
</comment>
<dbReference type="AlphaFoldDB" id="A0A1X2H773"/>
<comment type="similarity">
    <text evidence="3">Belongs to the NPL4 family.</text>
</comment>
<dbReference type="GO" id="GO:0036266">
    <property type="term" value="C:Cdc48p-Npl4p-Vms1p AAA ATPase complex"/>
    <property type="evidence" value="ECO:0007669"/>
    <property type="project" value="EnsemblFungi"/>
</dbReference>
<dbReference type="Proteomes" id="UP000242180">
    <property type="component" value="Unassembled WGS sequence"/>
</dbReference>
<dbReference type="Pfam" id="PF11543">
    <property type="entry name" value="UN_NPL4"/>
    <property type="match status" value="1"/>
</dbReference>
<dbReference type="InterPro" id="IPR037518">
    <property type="entry name" value="MPN"/>
</dbReference>
<dbReference type="GO" id="GO:1900182">
    <property type="term" value="P:positive regulation of protein localization to nucleus"/>
    <property type="evidence" value="ECO:0007669"/>
    <property type="project" value="EnsemblFungi"/>
</dbReference>
<dbReference type="GO" id="GO:0043130">
    <property type="term" value="F:ubiquitin binding"/>
    <property type="evidence" value="ECO:0007669"/>
    <property type="project" value="TreeGrafter"/>
</dbReference>
<dbReference type="PANTHER" id="PTHR12710">
    <property type="entry name" value="NUCLEAR PROTEIN LOCALIZATION 4"/>
    <property type="match status" value="1"/>
</dbReference>
<dbReference type="InterPro" id="IPR024682">
    <property type="entry name" value="Npl4_Ub-like_dom"/>
</dbReference>
<dbReference type="InterPro" id="IPR036443">
    <property type="entry name" value="Znf_RanBP2_sf"/>
</dbReference>
<dbReference type="InterPro" id="IPR016563">
    <property type="entry name" value="Npl4"/>
</dbReference>
<dbReference type="GO" id="GO:0099638">
    <property type="term" value="P:endosome to plasma membrane protein transport"/>
    <property type="evidence" value="ECO:0007669"/>
    <property type="project" value="EnsemblFungi"/>
</dbReference>
<evidence type="ECO:0000313" key="7">
    <source>
        <dbReference type="EMBL" id="ORY94257.1"/>
    </source>
</evidence>